<protein>
    <recommendedName>
        <fullName evidence="4">Bromo domain-containing protein</fullName>
    </recommendedName>
</protein>
<dbReference type="SMART" id="SM00297">
    <property type="entry name" value="BROMO"/>
    <property type="match status" value="1"/>
</dbReference>
<name>A0A4Y7KX66_PAPSO</name>
<gene>
    <name evidence="5" type="ORF">C5167_002432</name>
</gene>
<reference evidence="5 6" key="1">
    <citation type="journal article" date="2018" name="Science">
        <title>The opium poppy genome and morphinan production.</title>
        <authorList>
            <person name="Guo L."/>
            <person name="Winzer T."/>
            <person name="Yang X."/>
            <person name="Li Y."/>
            <person name="Ning Z."/>
            <person name="He Z."/>
            <person name="Teodor R."/>
            <person name="Lu Y."/>
            <person name="Bowser T.A."/>
            <person name="Graham I.A."/>
            <person name="Ye K."/>
        </authorList>
    </citation>
    <scope>NUCLEOTIDE SEQUENCE [LARGE SCALE GENOMIC DNA]</scope>
    <source>
        <strain evidence="6">cv. HN1</strain>
        <tissue evidence="5">Leaves</tissue>
    </source>
</reference>
<sequence>MFNTFFKVDFVFTSKVKKMEVRHRRSARISALEASRICQGTEQERDKGKQIDYFEDSDSSQEFSTGKRRGGGSSKRKRKLRAVEDVAAAVIPVERVVNLTHEQIIAISSEGPPSNNDSNLPLPVTINRPAERRLFELIIDILEKRDKQKVFAQPVDPEEAEGYYEQIKVPMDFSTIKTKIHDGLYTSVDAFETDVMLIFTNAMHYNRDGTFYYKQAFTMYGLAQKILYAVRNDHRNYEVVLAEIIPKPGRKPGSQSRAERSNGTNTGGARRGRPSLHGSSSFARRTHSQRHQENDSDVTEESRRNAKPWKDFISQEESIVSTVYDSSKQLVNVNQGGITYEESLSNYTRGMGERVQTVADRKLLLASQIAARNSLIAATASDQQSLNLQNNAVNMPKSQDFYNNFPSRSTTPSPAINISTTLNVINNNPAFPTIPSRISTFCNPKSQNLFNSLSSLPVHQSLPTNFSGKSDSHGSFRGESSNQNQIQNSNIQMGSDLPTTGIRDFNLPLNGVEIHRNGLAAVDSGKLCNNNPSPDLVSRLPEYVGRNNNISEDTSARFRAMMGANSKQASNGTHTSGAQAADTRAINLPGPSYRVNPVPKWNQPNPAWQPLKNQGRTAPAPVNGNNASLVGHGMEWGNQNLGSNSFGGENLIMSAPDPGTVGLAAMQPVLDWNRRNPVPYSSRDVKQLMEAPGALHGINSAQASSTSHSLSTERQVMGPPAPSVLYGAKSVQPSSAPQWIQRNFNSHSLGGQHQSLNLSGVGYGVDLNQGGLPPEPNAECNQLKPFPQVIDMLDWQNPQAGVSSLNQEGSFQREFPVPEGALVGFCGRPTYGNQTELNTLPLLDQQQQPDLALQL</sequence>
<dbReference type="EMBL" id="CM010723">
    <property type="protein sequence ID" value="RZC77913.1"/>
    <property type="molecule type" value="Genomic_DNA"/>
</dbReference>
<dbReference type="PRINTS" id="PR00503">
    <property type="entry name" value="BROMODOMAIN"/>
</dbReference>
<dbReference type="InterPro" id="IPR036427">
    <property type="entry name" value="Bromodomain-like_sf"/>
</dbReference>
<evidence type="ECO:0000256" key="2">
    <source>
        <dbReference type="PROSITE-ProRule" id="PRU00035"/>
    </source>
</evidence>
<dbReference type="InterPro" id="IPR001487">
    <property type="entry name" value="Bromodomain"/>
</dbReference>
<evidence type="ECO:0000256" key="3">
    <source>
        <dbReference type="SAM" id="MobiDB-lite"/>
    </source>
</evidence>
<dbReference type="STRING" id="3469.A0A4Y7KX66"/>
<feature type="domain" description="Bromo" evidence="4">
    <location>
        <begin position="143"/>
        <end position="213"/>
    </location>
</feature>
<dbReference type="Pfam" id="PF00439">
    <property type="entry name" value="Bromodomain"/>
    <property type="match status" value="1"/>
</dbReference>
<keyword evidence="6" id="KW-1185">Reference proteome</keyword>
<proteinExistence type="predicted"/>
<evidence type="ECO:0000259" key="4">
    <source>
        <dbReference type="PROSITE" id="PS50014"/>
    </source>
</evidence>
<feature type="region of interest" description="Disordered" evidence="3">
    <location>
        <begin position="462"/>
        <end position="483"/>
    </location>
</feature>
<dbReference type="PANTHER" id="PTHR22881:SF26">
    <property type="entry name" value="BROMODOMAIN CONTAINING PROTEIN, EXPRESSED"/>
    <property type="match status" value="1"/>
</dbReference>
<dbReference type="SUPFAM" id="SSF47370">
    <property type="entry name" value="Bromodomain"/>
    <property type="match status" value="1"/>
</dbReference>
<dbReference type="PROSITE" id="PS50014">
    <property type="entry name" value="BROMODOMAIN_2"/>
    <property type="match status" value="1"/>
</dbReference>
<dbReference type="Proteomes" id="UP000316621">
    <property type="component" value="Chromosome 9"/>
</dbReference>
<dbReference type="OrthoDB" id="21449at2759"/>
<evidence type="ECO:0000256" key="1">
    <source>
        <dbReference type="ARBA" id="ARBA00023117"/>
    </source>
</evidence>
<dbReference type="PANTHER" id="PTHR22881">
    <property type="entry name" value="BROMODOMAIN CONTAINING PROTEIN"/>
    <property type="match status" value="1"/>
</dbReference>
<dbReference type="InterPro" id="IPR051831">
    <property type="entry name" value="Bromodomain_contain_prot"/>
</dbReference>
<accession>A0A4Y7KX66</accession>
<dbReference type="Gene3D" id="1.20.920.10">
    <property type="entry name" value="Bromodomain-like"/>
    <property type="match status" value="1"/>
</dbReference>
<feature type="region of interest" description="Disordered" evidence="3">
    <location>
        <begin position="55"/>
        <end position="77"/>
    </location>
</feature>
<keyword evidence="1 2" id="KW-0103">Bromodomain</keyword>
<feature type="compositionally biased region" description="Basic residues" evidence="3">
    <location>
        <begin position="66"/>
        <end position="77"/>
    </location>
</feature>
<evidence type="ECO:0000313" key="5">
    <source>
        <dbReference type="EMBL" id="RZC77913.1"/>
    </source>
</evidence>
<organism evidence="5 6">
    <name type="scientific">Papaver somniferum</name>
    <name type="common">Opium poppy</name>
    <dbReference type="NCBI Taxonomy" id="3469"/>
    <lineage>
        <taxon>Eukaryota</taxon>
        <taxon>Viridiplantae</taxon>
        <taxon>Streptophyta</taxon>
        <taxon>Embryophyta</taxon>
        <taxon>Tracheophyta</taxon>
        <taxon>Spermatophyta</taxon>
        <taxon>Magnoliopsida</taxon>
        <taxon>Ranunculales</taxon>
        <taxon>Papaveraceae</taxon>
        <taxon>Papaveroideae</taxon>
        <taxon>Papaver</taxon>
    </lineage>
</organism>
<feature type="compositionally biased region" description="Basic and acidic residues" evidence="3">
    <location>
        <begin position="290"/>
        <end position="309"/>
    </location>
</feature>
<evidence type="ECO:0000313" key="6">
    <source>
        <dbReference type="Proteomes" id="UP000316621"/>
    </source>
</evidence>
<dbReference type="CDD" id="cd04369">
    <property type="entry name" value="Bromodomain"/>
    <property type="match status" value="1"/>
</dbReference>
<dbReference type="Gramene" id="RZC77913">
    <property type="protein sequence ID" value="RZC77913"/>
    <property type="gene ID" value="C5167_002432"/>
</dbReference>
<dbReference type="AlphaFoldDB" id="A0A4Y7KX66"/>
<feature type="region of interest" description="Disordered" evidence="3">
    <location>
        <begin position="248"/>
        <end position="309"/>
    </location>
</feature>